<comment type="caution">
    <text evidence="1">The sequence shown here is derived from an EMBL/GenBank/DDBJ whole genome shotgun (WGS) entry which is preliminary data.</text>
</comment>
<dbReference type="AlphaFoldDB" id="A0A2N3VBC0"/>
<dbReference type="Proteomes" id="UP000233766">
    <property type="component" value="Unassembled WGS sequence"/>
</dbReference>
<dbReference type="OrthoDB" id="4571674at2"/>
<organism evidence="1 2">
    <name type="scientific">Nocardia fluminea</name>
    <dbReference type="NCBI Taxonomy" id="134984"/>
    <lineage>
        <taxon>Bacteria</taxon>
        <taxon>Bacillati</taxon>
        <taxon>Actinomycetota</taxon>
        <taxon>Actinomycetes</taxon>
        <taxon>Mycobacteriales</taxon>
        <taxon>Nocardiaceae</taxon>
        <taxon>Nocardia</taxon>
    </lineage>
</organism>
<gene>
    <name evidence="1" type="ORF">ATK86_3278</name>
</gene>
<evidence type="ECO:0000313" key="2">
    <source>
        <dbReference type="Proteomes" id="UP000233766"/>
    </source>
</evidence>
<keyword evidence="2" id="KW-1185">Reference proteome</keyword>
<dbReference type="RefSeq" id="WP_101465247.1">
    <property type="nucleotide sequence ID" value="NZ_PJMW01000002.1"/>
</dbReference>
<accession>A0A2N3VBC0</accession>
<evidence type="ECO:0000313" key="1">
    <source>
        <dbReference type="EMBL" id="PKV78895.1"/>
    </source>
</evidence>
<dbReference type="EMBL" id="PJMW01000002">
    <property type="protein sequence ID" value="PKV78895.1"/>
    <property type="molecule type" value="Genomic_DNA"/>
</dbReference>
<name>A0A2N3VBC0_9NOCA</name>
<proteinExistence type="predicted"/>
<reference evidence="1 2" key="1">
    <citation type="submission" date="2017-12" db="EMBL/GenBank/DDBJ databases">
        <title>Sequencing the genomes of 1000 Actinobacteria strains.</title>
        <authorList>
            <person name="Klenk H.-P."/>
        </authorList>
    </citation>
    <scope>NUCLEOTIDE SEQUENCE [LARGE SCALE GENOMIC DNA]</scope>
    <source>
        <strain evidence="1 2">DSM 44489</strain>
    </source>
</reference>
<protein>
    <submittedName>
        <fullName evidence="1">Uncharacterized protein</fullName>
    </submittedName>
</protein>
<sequence length="148" mass="16532">MLERGIDVRDCFGPNIIRDRDWRTIWALKDRLPHGSQYRSALAMDQELAEQMLAAEQSEADLDLYEEKVEPSGPTPEGYTIDSYLLLSIIDALQGVQAAVIAAAGGDPPRVTPMPRPVTAVDLVRDAQRDESMQNLIDEFTASTWEDE</sequence>